<organism evidence="3 5">
    <name type="scientific">Ralstonia pickettii</name>
    <name type="common">Burkholderia pickettii</name>
    <dbReference type="NCBI Taxonomy" id="329"/>
    <lineage>
        <taxon>Bacteria</taxon>
        <taxon>Pseudomonadati</taxon>
        <taxon>Pseudomonadota</taxon>
        <taxon>Betaproteobacteria</taxon>
        <taxon>Burkholderiales</taxon>
        <taxon>Burkholderiaceae</taxon>
        <taxon>Ralstonia</taxon>
    </lineage>
</organism>
<evidence type="ECO:0000313" key="2">
    <source>
        <dbReference type="EMBL" id="CAJ0722374.1"/>
    </source>
</evidence>
<feature type="transmembrane region" description="Helical" evidence="1">
    <location>
        <begin position="134"/>
        <end position="156"/>
    </location>
</feature>
<dbReference type="AlphaFoldDB" id="A0A2P4RN80"/>
<dbReference type="EMBL" id="CATWFT010000002">
    <property type="protein sequence ID" value="CAJ0722374.1"/>
    <property type="molecule type" value="Genomic_DNA"/>
</dbReference>
<dbReference type="Proteomes" id="UP001199322">
    <property type="component" value="Unassembled WGS sequence"/>
</dbReference>
<sequence>MQLFLLGLNILLLAAVWRLMLRKTILDHHRDRLFDLRDELRAKFVENGWDLDSAIYKRLRNLTNGYLRFTEEFSIVPFVVLEARVQANSELCADLKATFDKEFHVSDTRLTAFVNDYRVQARSVMLGYMIYSSWPILLMCYVLAPIVALNELIGVFNRGLSRGLKAVALRFRNIRSSAGDALDSAQKVVAKKVFVPDFVEEYSYRIGGDLPSSPRRAAAC</sequence>
<dbReference type="EMBL" id="QGBI01000018">
    <property type="protein sequence ID" value="MBX3891905.1"/>
    <property type="molecule type" value="Genomic_DNA"/>
</dbReference>
<evidence type="ECO:0000313" key="3">
    <source>
        <dbReference type="EMBL" id="MBX3891905.1"/>
    </source>
</evidence>
<comment type="caution">
    <text evidence="3">The sequence shown here is derived from an EMBL/GenBank/DDBJ whole genome shotgun (WGS) entry which is preliminary data.</text>
</comment>
<evidence type="ECO:0000256" key="1">
    <source>
        <dbReference type="SAM" id="Phobius"/>
    </source>
</evidence>
<keyword evidence="4" id="KW-1185">Reference proteome</keyword>
<dbReference type="RefSeq" id="WP_012762844.1">
    <property type="nucleotide sequence ID" value="NZ_CATWFT010000002.1"/>
</dbReference>
<gene>
    <name evidence="3" type="ORF">DEE74_18740</name>
    <name evidence="2" type="ORF">R38712_00911</name>
</gene>
<keyword evidence="1" id="KW-0472">Membrane</keyword>
<dbReference type="Proteomes" id="UP001189303">
    <property type="component" value="Unassembled WGS sequence"/>
</dbReference>
<reference evidence="2 4" key="2">
    <citation type="submission" date="2023-07" db="EMBL/GenBank/DDBJ databases">
        <authorList>
            <person name="Peeters C."/>
        </authorList>
    </citation>
    <scope>NUCLEOTIDE SEQUENCE [LARGE SCALE GENOMIC DNA]</scope>
    <source>
        <strain evidence="2 4">R-38712</strain>
    </source>
</reference>
<reference evidence="3" key="1">
    <citation type="submission" date="2018-06" db="EMBL/GenBank/DDBJ databases">
        <authorList>
            <person name="O'Rourke A."/>
        </authorList>
    </citation>
    <scope>NUCLEOTIDE SEQUENCE</scope>
    <source>
        <strain evidence="3">132550021-3</strain>
    </source>
</reference>
<protein>
    <submittedName>
        <fullName evidence="3">Uncharacterized protein</fullName>
    </submittedName>
</protein>
<keyword evidence="1" id="KW-0812">Transmembrane</keyword>
<proteinExistence type="predicted"/>
<evidence type="ECO:0000313" key="5">
    <source>
        <dbReference type="Proteomes" id="UP001199322"/>
    </source>
</evidence>
<keyword evidence="1" id="KW-1133">Transmembrane helix</keyword>
<name>A0A2P4RN80_RALPI</name>
<accession>A0A2P4RN80</accession>
<evidence type="ECO:0000313" key="4">
    <source>
        <dbReference type="Proteomes" id="UP001189303"/>
    </source>
</evidence>